<dbReference type="InterPro" id="IPR050438">
    <property type="entry name" value="LMW_PTPase"/>
</dbReference>
<comment type="caution">
    <text evidence="3">The sequence shown here is derived from an EMBL/GenBank/DDBJ whole genome shotgun (WGS) entry which is preliminary data.</text>
</comment>
<dbReference type="Proteomes" id="UP000319825">
    <property type="component" value="Unassembled WGS sequence"/>
</dbReference>
<dbReference type="EMBL" id="VLKE01000001">
    <property type="protein sequence ID" value="TWH66281.1"/>
    <property type="molecule type" value="Genomic_DNA"/>
</dbReference>
<evidence type="ECO:0000313" key="3">
    <source>
        <dbReference type="EMBL" id="TWH66281.1"/>
    </source>
</evidence>
<dbReference type="SUPFAM" id="SSF52788">
    <property type="entry name" value="Phosphotyrosine protein phosphatases I"/>
    <property type="match status" value="1"/>
</dbReference>
<proteinExistence type="predicted"/>
<keyword evidence="4" id="KW-1185">Reference proteome</keyword>
<dbReference type="OrthoDB" id="9784339at2"/>
<dbReference type="PANTHER" id="PTHR11717:SF7">
    <property type="entry name" value="LOW MOLECULAR WEIGHT PHOSPHOTYROSINE PROTEIN PHOSPHATASE"/>
    <property type="match status" value="1"/>
</dbReference>
<dbReference type="SMART" id="SM00226">
    <property type="entry name" value="LMWPc"/>
    <property type="match status" value="1"/>
</dbReference>
<feature type="domain" description="Phosphotyrosine protein phosphatase I" evidence="2">
    <location>
        <begin position="4"/>
        <end position="200"/>
    </location>
</feature>
<evidence type="ECO:0000313" key="4">
    <source>
        <dbReference type="Proteomes" id="UP000319825"/>
    </source>
</evidence>
<evidence type="ECO:0000259" key="2">
    <source>
        <dbReference type="SMART" id="SM00226"/>
    </source>
</evidence>
<sequence length="203" mass="21272">MPPFTVLHVCMGNICRSPMAERLLALAVRERLARRGLDPVGADELLHSHSAGTGGWHAGEEMNPPAARQVVSRGGDVAGFAARKLRSDLIDAADLVLTATADQQEYVVALRPDAASRTFVLGEFGRLLGAVDAAALPPADAGPEAAYARGLALVAAVDAARQGASPLHTDDLDDPWGRGDQCFSRVADEIEETVHPLAAALLP</sequence>
<reference evidence="3 4" key="1">
    <citation type="submission" date="2019-07" db="EMBL/GenBank/DDBJ databases">
        <title>R&amp;d 2014.</title>
        <authorList>
            <person name="Klenk H.-P."/>
        </authorList>
    </citation>
    <scope>NUCLEOTIDE SEQUENCE [LARGE SCALE GENOMIC DNA]</scope>
    <source>
        <strain evidence="3 4">DSM 43868</strain>
    </source>
</reference>
<dbReference type="Gene3D" id="3.40.50.2300">
    <property type="match status" value="1"/>
</dbReference>
<gene>
    <name evidence="3" type="ORF">JD77_01232</name>
</gene>
<dbReference type="PANTHER" id="PTHR11717">
    <property type="entry name" value="LOW MOLECULAR WEIGHT PROTEIN TYROSINE PHOSPHATASE"/>
    <property type="match status" value="1"/>
</dbReference>
<dbReference type="InterPro" id="IPR023485">
    <property type="entry name" value="Ptyr_pPase"/>
</dbReference>
<dbReference type="InterPro" id="IPR036196">
    <property type="entry name" value="Ptyr_pPase_sf"/>
</dbReference>
<evidence type="ECO:0000256" key="1">
    <source>
        <dbReference type="ARBA" id="ARBA00013064"/>
    </source>
</evidence>
<accession>A0A562I5I8</accession>
<organism evidence="3 4">
    <name type="scientific">Micromonospora olivasterospora</name>
    <dbReference type="NCBI Taxonomy" id="1880"/>
    <lineage>
        <taxon>Bacteria</taxon>
        <taxon>Bacillati</taxon>
        <taxon>Actinomycetota</taxon>
        <taxon>Actinomycetes</taxon>
        <taxon>Micromonosporales</taxon>
        <taxon>Micromonosporaceae</taxon>
        <taxon>Micromonospora</taxon>
    </lineage>
</organism>
<name>A0A562I5I8_MICOL</name>
<dbReference type="AlphaFoldDB" id="A0A562I5I8"/>
<dbReference type="RefSeq" id="WP_145773413.1">
    <property type="nucleotide sequence ID" value="NZ_BAAATQ010000069.1"/>
</dbReference>
<dbReference type="Pfam" id="PF01451">
    <property type="entry name" value="LMWPc"/>
    <property type="match status" value="1"/>
</dbReference>
<protein>
    <recommendedName>
        <fullName evidence="1">protein-tyrosine-phosphatase</fullName>
        <ecNumber evidence="1">3.1.3.48</ecNumber>
    </recommendedName>
</protein>
<dbReference type="EC" id="3.1.3.48" evidence="1"/>
<dbReference type="GO" id="GO:0004725">
    <property type="term" value="F:protein tyrosine phosphatase activity"/>
    <property type="evidence" value="ECO:0007669"/>
    <property type="project" value="UniProtKB-EC"/>
</dbReference>